<keyword evidence="3" id="KW-0539">Nucleus</keyword>
<evidence type="ECO:0000313" key="6">
    <source>
        <dbReference type="Proteomes" id="UP000291343"/>
    </source>
</evidence>
<dbReference type="InterPro" id="IPR007889">
    <property type="entry name" value="HTH_Psq"/>
</dbReference>
<organism evidence="5 6">
    <name type="scientific">Laodelphax striatellus</name>
    <name type="common">Small brown planthopper</name>
    <name type="synonym">Delphax striatella</name>
    <dbReference type="NCBI Taxonomy" id="195883"/>
    <lineage>
        <taxon>Eukaryota</taxon>
        <taxon>Metazoa</taxon>
        <taxon>Ecdysozoa</taxon>
        <taxon>Arthropoda</taxon>
        <taxon>Hexapoda</taxon>
        <taxon>Insecta</taxon>
        <taxon>Pterygota</taxon>
        <taxon>Neoptera</taxon>
        <taxon>Paraneoptera</taxon>
        <taxon>Hemiptera</taxon>
        <taxon>Auchenorrhyncha</taxon>
        <taxon>Fulgoroidea</taxon>
        <taxon>Delphacidae</taxon>
        <taxon>Criomorphinae</taxon>
        <taxon>Laodelphax</taxon>
    </lineage>
</organism>
<dbReference type="AlphaFoldDB" id="A0A482XEG5"/>
<accession>A0A482XEG5</accession>
<comment type="caution">
    <text evidence="5">The sequence shown here is derived from an EMBL/GenBank/DDBJ whole genome shotgun (WGS) entry which is preliminary data.</text>
</comment>
<reference evidence="5 6" key="1">
    <citation type="journal article" date="2017" name="Gigascience">
        <title>Genome sequence of the small brown planthopper, Laodelphax striatellus.</title>
        <authorList>
            <person name="Zhu J."/>
            <person name="Jiang F."/>
            <person name="Wang X."/>
            <person name="Yang P."/>
            <person name="Bao Y."/>
            <person name="Zhao W."/>
            <person name="Wang W."/>
            <person name="Lu H."/>
            <person name="Wang Q."/>
            <person name="Cui N."/>
            <person name="Li J."/>
            <person name="Chen X."/>
            <person name="Luo L."/>
            <person name="Yu J."/>
            <person name="Kang L."/>
            <person name="Cui F."/>
        </authorList>
    </citation>
    <scope>NUCLEOTIDE SEQUENCE [LARGE SCALE GENOMIC DNA]</scope>
    <source>
        <strain evidence="5">Lst14</strain>
    </source>
</reference>
<proteinExistence type="predicted"/>
<dbReference type="STRING" id="195883.A0A482XEG5"/>
<dbReference type="OrthoDB" id="125347at2759"/>
<comment type="subcellular location">
    <subcellularLocation>
        <location evidence="1">Nucleus</location>
    </subcellularLocation>
</comment>
<protein>
    <recommendedName>
        <fullName evidence="4">HTH CENPB-type domain-containing protein</fullName>
    </recommendedName>
</protein>
<evidence type="ECO:0000256" key="1">
    <source>
        <dbReference type="ARBA" id="ARBA00004123"/>
    </source>
</evidence>
<dbReference type="InterPro" id="IPR050863">
    <property type="entry name" value="CenT-Element_Derived"/>
</dbReference>
<dbReference type="EMBL" id="QKKF02011937">
    <property type="protein sequence ID" value="RZF43940.1"/>
    <property type="molecule type" value="Genomic_DNA"/>
</dbReference>
<sequence>MTFEQRKKRKHTTLLLTDKYEIVERYERGETARSLSKLYGIGRATIHDILKNKNRLKLHMKSIPITPGSQRKTLRTGHYPELEWALYAWYQQQLESNEQISGEILKTKAKQIFKEITHKKGFCASDGWLDRFKKRFGIRLLHPRGSNEFAQCLTNVEEDFHDFVLMPDEHCRVEISETLSDNAEIRIKEEPNDSSRGVSCDEALKAVGTLLQWSQERCLGKESVLMLENFCQIIESKKAEDS</sequence>
<dbReference type="PANTHER" id="PTHR19303">
    <property type="entry name" value="TRANSPOSON"/>
    <property type="match status" value="1"/>
</dbReference>
<name>A0A482XEG5_LAOST</name>
<keyword evidence="2" id="KW-0238">DNA-binding</keyword>
<dbReference type="Pfam" id="PF04218">
    <property type="entry name" value="CENP-B_N"/>
    <property type="match status" value="1"/>
</dbReference>
<evidence type="ECO:0000313" key="5">
    <source>
        <dbReference type="EMBL" id="RZF43940.1"/>
    </source>
</evidence>
<keyword evidence="6" id="KW-1185">Reference proteome</keyword>
<dbReference type="InParanoid" id="A0A482XEG5"/>
<dbReference type="SMR" id="A0A482XEG5"/>
<dbReference type="FunCoup" id="A0A482XEG5">
    <property type="interactions" value="118"/>
</dbReference>
<dbReference type="PANTHER" id="PTHR19303:SF73">
    <property type="entry name" value="PROTEIN PDC2"/>
    <property type="match status" value="1"/>
</dbReference>
<evidence type="ECO:0000259" key="4">
    <source>
        <dbReference type="PROSITE" id="PS51253"/>
    </source>
</evidence>
<gene>
    <name evidence="5" type="ORF">LSTR_LSTR006748</name>
</gene>
<evidence type="ECO:0000256" key="2">
    <source>
        <dbReference type="ARBA" id="ARBA00023125"/>
    </source>
</evidence>
<dbReference type="SMART" id="SM00674">
    <property type="entry name" value="CENPB"/>
    <property type="match status" value="1"/>
</dbReference>
<dbReference type="InterPro" id="IPR006600">
    <property type="entry name" value="HTH_CenpB_DNA-bd_dom"/>
</dbReference>
<dbReference type="SUPFAM" id="SSF46689">
    <property type="entry name" value="Homeodomain-like"/>
    <property type="match status" value="2"/>
</dbReference>
<dbReference type="Gene3D" id="1.10.10.60">
    <property type="entry name" value="Homeodomain-like"/>
    <property type="match status" value="2"/>
</dbReference>
<dbReference type="Proteomes" id="UP000291343">
    <property type="component" value="Unassembled WGS sequence"/>
</dbReference>
<feature type="domain" description="HTH CENPB-type" evidence="4">
    <location>
        <begin position="70"/>
        <end position="142"/>
    </location>
</feature>
<dbReference type="GO" id="GO:0003677">
    <property type="term" value="F:DNA binding"/>
    <property type="evidence" value="ECO:0007669"/>
    <property type="project" value="UniProtKB-KW"/>
</dbReference>
<dbReference type="PROSITE" id="PS51253">
    <property type="entry name" value="HTH_CENPB"/>
    <property type="match status" value="1"/>
</dbReference>
<evidence type="ECO:0000256" key="3">
    <source>
        <dbReference type="ARBA" id="ARBA00023242"/>
    </source>
</evidence>
<dbReference type="InterPro" id="IPR009057">
    <property type="entry name" value="Homeodomain-like_sf"/>
</dbReference>
<dbReference type="GO" id="GO:0005634">
    <property type="term" value="C:nucleus"/>
    <property type="evidence" value="ECO:0007669"/>
    <property type="project" value="UniProtKB-SubCell"/>
</dbReference>
<dbReference type="Pfam" id="PF03221">
    <property type="entry name" value="HTH_Tnp_Tc5"/>
    <property type="match status" value="1"/>
</dbReference>